<keyword evidence="2" id="KW-0808">Transferase</keyword>
<dbReference type="Pfam" id="PF00535">
    <property type="entry name" value="Glycos_transf_2"/>
    <property type="match status" value="1"/>
</dbReference>
<accession>A0A6S6TAW8</accession>
<name>A0A6S6TAW8_9BACT</name>
<reference evidence="2" key="1">
    <citation type="submission" date="2020-01" db="EMBL/GenBank/DDBJ databases">
        <authorList>
            <person name="Meier V. D."/>
            <person name="Meier V D."/>
        </authorList>
    </citation>
    <scope>NUCLEOTIDE SEQUENCE</scope>
    <source>
        <strain evidence="2">HLG_WM_MAG_05</strain>
    </source>
</reference>
<dbReference type="FunFam" id="3.90.550.10:FF:000130">
    <property type="entry name" value="Family 2 glycosyl transferase"/>
    <property type="match status" value="1"/>
</dbReference>
<dbReference type="PANTHER" id="PTHR22916">
    <property type="entry name" value="GLYCOSYLTRANSFERASE"/>
    <property type="match status" value="1"/>
</dbReference>
<protein>
    <submittedName>
        <fullName evidence="2">N-acetylgalactosaminyl-diphosphoundecaprenol glucuronosyltransferase</fullName>
    </submittedName>
</protein>
<gene>
    <name evidence="2" type="ORF">HELGO_WM15267</name>
</gene>
<feature type="domain" description="Glycosyltransferase 2-like" evidence="1">
    <location>
        <begin position="8"/>
        <end position="134"/>
    </location>
</feature>
<dbReference type="EMBL" id="CACVAU010000040">
    <property type="protein sequence ID" value="CAA6812530.1"/>
    <property type="molecule type" value="Genomic_DNA"/>
</dbReference>
<dbReference type="InterPro" id="IPR029044">
    <property type="entry name" value="Nucleotide-diphossugar_trans"/>
</dbReference>
<organism evidence="2">
    <name type="scientific">uncultured Sulfurovum sp</name>
    <dbReference type="NCBI Taxonomy" id="269237"/>
    <lineage>
        <taxon>Bacteria</taxon>
        <taxon>Pseudomonadati</taxon>
        <taxon>Campylobacterota</taxon>
        <taxon>Epsilonproteobacteria</taxon>
        <taxon>Campylobacterales</taxon>
        <taxon>Sulfurovaceae</taxon>
        <taxon>Sulfurovum</taxon>
        <taxon>environmental samples</taxon>
    </lineage>
</organism>
<evidence type="ECO:0000259" key="1">
    <source>
        <dbReference type="Pfam" id="PF00535"/>
    </source>
</evidence>
<dbReference type="PANTHER" id="PTHR22916:SF3">
    <property type="entry name" value="UDP-GLCNAC:BETAGAL BETA-1,3-N-ACETYLGLUCOSAMINYLTRANSFERASE-LIKE PROTEIN 1"/>
    <property type="match status" value="1"/>
</dbReference>
<dbReference type="AlphaFoldDB" id="A0A6S6TAW8"/>
<dbReference type="InterPro" id="IPR001173">
    <property type="entry name" value="Glyco_trans_2-like"/>
</dbReference>
<sequence length="251" mass="28985">MNKNSLVSIITPSYNSVRFIKSTIKSVLNQTYENWEMIIVDDVSSDNSNEIIEKYSQKDSRIILIKLKENSGPAIARNRAIEEAKGRYIAFLDADDLWLPEKLDKQISFMNDKNSSLSYTAYDLIDEEDNNIGSFKPPSVVSYSSMLKTNSIGCLSAMYDTKYLGKVYFPDIIKKQDFALWLKILKTTNTAQGLIEPLAFYRIRKISVSSSKVKNSIFVWRIFRTHEDLNLIKSIYYFTYYTLNGLLKYKS</sequence>
<dbReference type="CDD" id="cd00761">
    <property type="entry name" value="Glyco_tranf_GTA_type"/>
    <property type="match status" value="1"/>
</dbReference>
<dbReference type="SUPFAM" id="SSF53448">
    <property type="entry name" value="Nucleotide-diphospho-sugar transferases"/>
    <property type="match status" value="1"/>
</dbReference>
<dbReference type="Gene3D" id="3.90.550.10">
    <property type="entry name" value="Spore Coat Polysaccharide Biosynthesis Protein SpsA, Chain A"/>
    <property type="match status" value="1"/>
</dbReference>
<proteinExistence type="predicted"/>
<evidence type="ECO:0000313" key="2">
    <source>
        <dbReference type="EMBL" id="CAA6812530.1"/>
    </source>
</evidence>
<dbReference type="GO" id="GO:0016758">
    <property type="term" value="F:hexosyltransferase activity"/>
    <property type="evidence" value="ECO:0007669"/>
    <property type="project" value="UniProtKB-ARBA"/>
</dbReference>